<reference evidence="3" key="1">
    <citation type="journal article" date="2015" name="BMC Genomics">
        <title>Draft genome of a commonly misdiagnosed multidrug resistant pathogen Candida auris.</title>
        <authorList>
            <person name="Chatterjee S."/>
            <person name="Alampalli S.V."/>
            <person name="Nageshan R.K."/>
            <person name="Chettiar S.T."/>
            <person name="Joshi S."/>
            <person name="Tatu U.S."/>
        </authorList>
    </citation>
    <scope>NUCLEOTIDE SEQUENCE [LARGE SCALE GENOMIC DNA]</scope>
    <source>
        <strain evidence="3">6684</strain>
    </source>
</reference>
<feature type="compositionally biased region" description="Low complexity" evidence="1">
    <location>
        <begin position="670"/>
        <end position="679"/>
    </location>
</feature>
<evidence type="ECO:0000313" key="2">
    <source>
        <dbReference type="EMBL" id="KND95445.1"/>
    </source>
</evidence>
<dbReference type="VEuPathDB" id="FungiDB:CJJ09_005163"/>
<sequence>MLRAILWRGTKNSIRCRAKAAIKSASSTYNKLAMLYNSVRAVKKDDAALVKFAHSPTSKEIRRARKRPRAFCGFCICNFHGLLQSKCIHKHRKHRHKVFSKEPKEWTRCSKKTSIEEDLSLATRWDSEVAREYLPAYPPLLLETDSQASMVDEYLKLLPESCFSNGKRTFYPPPRAVVPVSIRELLCKLRAPNPYTMGALTWGNEDGDMNQNELFKYTIKRSDPEETKKKTFFCPHREPLLISRTLSCKHNEVVNDEEKRRKQKIDLKFGYFIDEDTSRWLNLQKVKSKEWEIETLRKYHAQAEAKVRAAWIEPIDHKENLVLYSTFPEELPLWYHLLAHHLEPQPSFSVLMTLKSYSKRYREWKKISMLILSMVLELCKLKARKLLAGTSIFSSYFLGRTVVTDSGQNQNHFLDNLDWYTLPDISGEPEVRKFQNMNNFPKEDNTILTAWPHFRNLGEKVISKPYEGLPENKQPCSCFEVPKHACLVRAKRKAVPFSLTIPKWQVTRSVAVMEDMRLFDIEQCDDHVAPINSATAENPTSEEYRNYLSTKRLPKRKAFYEKIQEKVESSKFEERKGTKQLSHLQQLRESLSRLASQFRQGPSSVFKLNEDANDDNAEVHDDACCSQSYNDHATKFSIHSSSEVAMLILKRMREKSMNLVFKVTSKESSQEAGQESEGANSRISTSLSDQSVCIENLSTHKKVNSHMSKASLYLLSSTKLIHSILTNRKNLLQYSKERESKNTKPALKLTPITSNIPQPKNYFCGTQGFRGYTLSLPIDENDLFLDTSTSGAPIKGLLCSLEREFGSIPVVKNFDEESRLPVKLKKFVSYMKTALFWELKKQLSINCASYRSRGQSQPLMFDVLNSGECFSDKIIQTTPASIEENNIDSFTNTTMDSQKNYCFLHSSPLLSRCPAGHIDSKHWEQSESIRSAGMFIQPSQQALMTIAPAKLPSLAPSPHDELNEISQETTFHNAEAEILSKVAQSSRGYPHYKLAHHTMADPKTSQEQTHINENILPLKKGKVNTTNKYVDISKREHIKTDLPTIGFPNKIKRDSHSSLSSFKSNFLFQEQIQAIVFKATDSTNELTKSHVHNNPQEVKQSKDKISSKHDEQKVDNIQRVTCQHHLENEDLKRIKEVFVFADENRLSLFESTNDEGINLQLNVPTKVMSTFFKQILLQLKIKKYEEVKLALLEGETELGLEYAFQILPSEYRYELQGPRSEEMSLPFRILREDPINSQTIDLFGRRIKSFTHQEIRSLVLVLKTLPFPFITNLSALILEEHLRRHLQ</sequence>
<organism evidence="2 3">
    <name type="scientific">Candidozyma auris</name>
    <name type="common">Yeast</name>
    <name type="synonym">Candida auris</name>
    <dbReference type="NCBI Taxonomy" id="498019"/>
    <lineage>
        <taxon>Eukaryota</taxon>
        <taxon>Fungi</taxon>
        <taxon>Dikarya</taxon>
        <taxon>Ascomycota</taxon>
        <taxon>Saccharomycotina</taxon>
        <taxon>Pichiomycetes</taxon>
        <taxon>Metschnikowiaceae</taxon>
        <taxon>Candidozyma</taxon>
    </lineage>
</organism>
<dbReference type="VEuPathDB" id="FungiDB:CJI97_004317"/>
<protein>
    <submittedName>
        <fullName evidence="2">Uncharacterized protein</fullName>
    </submittedName>
</protein>
<dbReference type="VEuPathDB" id="FungiDB:CJI96_0005278"/>
<proteinExistence type="predicted"/>
<dbReference type="VEuPathDB" id="FungiDB:B9J08_004254"/>
<name>A0A0L0NP49_CANAR</name>
<gene>
    <name evidence="2" type="ORF">QG37_08315</name>
</gene>
<dbReference type="VEuPathDB" id="FungiDB:CJJ07_005439"/>
<feature type="region of interest" description="Disordered" evidence="1">
    <location>
        <begin position="665"/>
        <end position="684"/>
    </location>
</feature>
<dbReference type="Proteomes" id="UP000037122">
    <property type="component" value="Unassembled WGS sequence"/>
</dbReference>
<accession>A0A0L0NP49</accession>
<dbReference type="EMBL" id="LGST01000076">
    <property type="protein sequence ID" value="KND95445.1"/>
    <property type="molecule type" value="Genomic_DNA"/>
</dbReference>
<dbReference type="VEuPathDB" id="FungiDB:QG37_08315"/>
<evidence type="ECO:0000313" key="3">
    <source>
        <dbReference type="Proteomes" id="UP000037122"/>
    </source>
</evidence>
<comment type="caution">
    <text evidence="2">The sequence shown here is derived from an EMBL/GenBank/DDBJ whole genome shotgun (WGS) entry which is preliminary data.</text>
</comment>
<evidence type="ECO:0000256" key="1">
    <source>
        <dbReference type="SAM" id="MobiDB-lite"/>
    </source>
</evidence>